<dbReference type="GO" id="GO:0016020">
    <property type="term" value="C:membrane"/>
    <property type="evidence" value="ECO:0007669"/>
    <property type="project" value="UniProtKB-SubCell"/>
</dbReference>
<evidence type="ECO:0000256" key="1">
    <source>
        <dbReference type="ARBA" id="ARBA00004141"/>
    </source>
</evidence>
<sequence length="250" mass="27853">MESIRIQTSQNVAIEQELAGVGDRLIAGIIDLALMIFIGLIGFAILSSIGTDENTQIFLILGFNFILLTYHPLCEIFLGGASLGKRAMNLRVIRLDGSAFRTSDAIIRWLFSLIEIFMTMGGLATAVVALSAKGQRLGDLAAGTTVIKIKDSLGLLEQSLEKKPKIAEDYVPTFNGVLRLTDQEIDLLSKSIDIFRNSQDRKPMEKAKAMVEQRLEISSEMHPIKFLETIRKDYLYYSLKSQEQLEKGLH</sequence>
<dbReference type="Proteomes" id="UP000516305">
    <property type="component" value="Chromosome"/>
</dbReference>
<name>A0A7H0VA13_9FLAO</name>
<comment type="subcellular location">
    <subcellularLocation>
        <location evidence="1">Membrane</location>
        <topology evidence="1">Multi-pass membrane protein</topology>
    </subcellularLocation>
</comment>
<dbReference type="RefSeq" id="WP_210757127.1">
    <property type="nucleotide sequence ID" value="NZ_CP060139.1"/>
</dbReference>
<keyword evidence="3 5" id="KW-1133">Transmembrane helix</keyword>
<feature type="transmembrane region" description="Helical" evidence="5">
    <location>
        <begin position="106"/>
        <end position="130"/>
    </location>
</feature>
<gene>
    <name evidence="7" type="ORF">H4K34_09180</name>
</gene>
<evidence type="ECO:0000256" key="5">
    <source>
        <dbReference type="SAM" id="Phobius"/>
    </source>
</evidence>
<feature type="transmembrane region" description="Helical" evidence="5">
    <location>
        <begin position="58"/>
        <end position="81"/>
    </location>
</feature>
<keyword evidence="2 5" id="KW-0812">Transmembrane</keyword>
<accession>A0A7H0VA13</accession>
<dbReference type="EMBL" id="CP060139">
    <property type="protein sequence ID" value="QNR22561.1"/>
    <property type="molecule type" value="Genomic_DNA"/>
</dbReference>
<evidence type="ECO:0000256" key="3">
    <source>
        <dbReference type="ARBA" id="ARBA00022989"/>
    </source>
</evidence>
<evidence type="ECO:0000313" key="7">
    <source>
        <dbReference type="EMBL" id="QNR22561.1"/>
    </source>
</evidence>
<evidence type="ECO:0000256" key="2">
    <source>
        <dbReference type="ARBA" id="ARBA00022692"/>
    </source>
</evidence>
<dbReference type="AlphaFoldDB" id="A0A7H0VA13"/>
<keyword evidence="4 5" id="KW-0472">Membrane</keyword>
<feature type="domain" description="RDD" evidence="6">
    <location>
        <begin position="18"/>
        <end position="143"/>
    </location>
</feature>
<keyword evidence="8" id="KW-1185">Reference proteome</keyword>
<organism evidence="7 8">
    <name type="scientific">Croceimicrobium hydrocarbonivorans</name>
    <dbReference type="NCBI Taxonomy" id="2761580"/>
    <lineage>
        <taxon>Bacteria</taxon>
        <taxon>Pseudomonadati</taxon>
        <taxon>Bacteroidota</taxon>
        <taxon>Flavobacteriia</taxon>
        <taxon>Flavobacteriales</taxon>
        <taxon>Owenweeksiaceae</taxon>
        <taxon>Croceimicrobium</taxon>
    </lineage>
</organism>
<reference evidence="7 8" key="1">
    <citation type="submission" date="2020-08" db="EMBL/GenBank/DDBJ databases">
        <title>Croceimicrobium hydrocarbonivorans gen. nov., sp. nov., a novel marine bacterium isolated from a bacterial consortium that degrades polyethylene terephthalate.</title>
        <authorList>
            <person name="Liu R."/>
        </authorList>
    </citation>
    <scope>NUCLEOTIDE SEQUENCE [LARGE SCALE GENOMIC DNA]</scope>
    <source>
        <strain evidence="7 8">A20-9</strain>
    </source>
</reference>
<protein>
    <submittedName>
        <fullName evidence="7">RDD family protein</fullName>
    </submittedName>
</protein>
<dbReference type="Pfam" id="PF06271">
    <property type="entry name" value="RDD"/>
    <property type="match status" value="1"/>
</dbReference>
<evidence type="ECO:0000313" key="8">
    <source>
        <dbReference type="Proteomes" id="UP000516305"/>
    </source>
</evidence>
<evidence type="ECO:0000256" key="4">
    <source>
        <dbReference type="ARBA" id="ARBA00023136"/>
    </source>
</evidence>
<evidence type="ECO:0000259" key="6">
    <source>
        <dbReference type="Pfam" id="PF06271"/>
    </source>
</evidence>
<proteinExistence type="predicted"/>
<feature type="transmembrane region" description="Helical" evidence="5">
    <location>
        <begin position="25"/>
        <end position="46"/>
    </location>
</feature>
<dbReference type="PANTHER" id="PTHR38480">
    <property type="entry name" value="SLR0254 PROTEIN"/>
    <property type="match status" value="1"/>
</dbReference>
<dbReference type="KEGG" id="chyd:H4K34_09180"/>
<dbReference type="InterPro" id="IPR010432">
    <property type="entry name" value="RDD"/>
</dbReference>
<dbReference type="PANTHER" id="PTHR38480:SF1">
    <property type="entry name" value="SLR0254 PROTEIN"/>
    <property type="match status" value="1"/>
</dbReference>